<dbReference type="FunFam" id="3.40.1810.10:FF:000006">
    <property type="entry name" value="Agamous-like MADS-box protein AGL62"/>
    <property type="match status" value="1"/>
</dbReference>
<dbReference type="InterPro" id="IPR002100">
    <property type="entry name" value="TF_MADSbox"/>
</dbReference>
<proteinExistence type="predicted"/>
<dbReference type="EnsemblPlants" id="OPUNC12G08600.1">
    <property type="protein sequence ID" value="OPUNC12G08600.1"/>
    <property type="gene ID" value="OPUNC12G08600"/>
</dbReference>
<dbReference type="GO" id="GO:0046983">
    <property type="term" value="F:protein dimerization activity"/>
    <property type="evidence" value="ECO:0007669"/>
    <property type="project" value="InterPro"/>
</dbReference>
<accession>A0A0E0MLN4</accession>
<dbReference type="PROSITE" id="PS50066">
    <property type="entry name" value="MADS_BOX_2"/>
    <property type="match status" value="1"/>
</dbReference>
<evidence type="ECO:0000256" key="5">
    <source>
        <dbReference type="ARBA" id="ARBA00023242"/>
    </source>
</evidence>
<keyword evidence="2" id="KW-0805">Transcription regulation</keyword>
<dbReference type="OMA" id="NKEYMEA"/>
<keyword evidence="4" id="KW-0804">Transcription</keyword>
<name>A0A0E0MLN4_ORYPU</name>
<dbReference type="GO" id="GO:0005634">
    <property type="term" value="C:nucleus"/>
    <property type="evidence" value="ECO:0007669"/>
    <property type="project" value="UniProtKB-SubCell"/>
</dbReference>
<dbReference type="Gramene" id="OPUNC12G08600.1">
    <property type="protein sequence ID" value="OPUNC12G08600.1"/>
    <property type="gene ID" value="OPUNC12G08600"/>
</dbReference>
<protein>
    <recommendedName>
        <fullName evidence="6">MADS-box domain-containing protein</fullName>
    </recommendedName>
</protein>
<dbReference type="InterPro" id="IPR036879">
    <property type="entry name" value="TF_MADSbox_sf"/>
</dbReference>
<keyword evidence="8" id="KW-1185">Reference proteome</keyword>
<dbReference type="AlphaFoldDB" id="A0A0E0MLN4"/>
<dbReference type="STRING" id="4537.A0A0E0MLN4"/>
<reference evidence="7" key="1">
    <citation type="submission" date="2015-04" db="UniProtKB">
        <authorList>
            <consortium name="EnsemblPlants"/>
        </authorList>
    </citation>
    <scope>IDENTIFICATION</scope>
</reference>
<evidence type="ECO:0000313" key="8">
    <source>
        <dbReference type="Proteomes" id="UP000026962"/>
    </source>
</evidence>
<evidence type="ECO:0000256" key="3">
    <source>
        <dbReference type="ARBA" id="ARBA00023125"/>
    </source>
</evidence>
<evidence type="ECO:0000256" key="2">
    <source>
        <dbReference type="ARBA" id="ARBA00023015"/>
    </source>
</evidence>
<dbReference type="GO" id="GO:0000978">
    <property type="term" value="F:RNA polymerase II cis-regulatory region sequence-specific DNA binding"/>
    <property type="evidence" value="ECO:0007669"/>
    <property type="project" value="TreeGrafter"/>
</dbReference>
<evidence type="ECO:0000256" key="1">
    <source>
        <dbReference type="ARBA" id="ARBA00004123"/>
    </source>
</evidence>
<evidence type="ECO:0000259" key="6">
    <source>
        <dbReference type="PROSITE" id="PS50066"/>
    </source>
</evidence>
<dbReference type="PANTHER" id="PTHR11945">
    <property type="entry name" value="MADS BOX PROTEIN"/>
    <property type="match status" value="1"/>
</dbReference>
<dbReference type="PANTHER" id="PTHR11945:SF776">
    <property type="entry name" value="AGAMOUS-LIKE 50-RELATED"/>
    <property type="match status" value="1"/>
</dbReference>
<evidence type="ECO:0000256" key="4">
    <source>
        <dbReference type="ARBA" id="ARBA00023163"/>
    </source>
</evidence>
<dbReference type="Proteomes" id="UP000026962">
    <property type="component" value="Chromosome 12"/>
</dbReference>
<feature type="domain" description="MADS-box" evidence="6">
    <location>
        <begin position="10"/>
        <end position="70"/>
    </location>
</feature>
<dbReference type="eggNOG" id="KOG0014">
    <property type="taxonomic scope" value="Eukaryota"/>
</dbReference>
<evidence type="ECO:0000313" key="7">
    <source>
        <dbReference type="EnsemblPlants" id="OPUNC12G08600.1"/>
    </source>
</evidence>
<sequence>MAHLLGRTSMGRQRIEIRRIDNKERRQVTFTKRRGGLFKKASELALLTGASVAVVVFSEANHTYAFGHLSVDAVLRSYAPVPGEAAAAAPVPVHGEDVDLHWLRIAADEIGAQVAAEQARMRGVAAQIVQAKAGRRFWWEADVDALGEAQLPEFVKALKKLRDNVGRHVNALLAPQPPPLLLQ</sequence>
<dbReference type="Gene3D" id="3.40.1810.10">
    <property type="entry name" value="Transcription factor, MADS-box"/>
    <property type="match status" value="1"/>
</dbReference>
<reference evidence="7" key="2">
    <citation type="submission" date="2018-05" db="EMBL/GenBank/DDBJ databases">
        <title>OpunRS2 (Oryza punctata Reference Sequence Version 2).</title>
        <authorList>
            <person name="Zhang J."/>
            <person name="Kudrna D."/>
            <person name="Lee S."/>
            <person name="Talag J."/>
            <person name="Welchert J."/>
            <person name="Wing R.A."/>
        </authorList>
    </citation>
    <scope>NUCLEOTIDE SEQUENCE [LARGE SCALE GENOMIC DNA]</scope>
</reference>
<comment type="subcellular location">
    <subcellularLocation>
        <location evidence="1">Nucleus</location>
    </subcellularLocation>
</comment>
<dbReference type="Pfam" id="PF00319">
    <property type="entry name" value="SRF-TF"/>
    <property type="match status" value="1"/>
</dbReference>
<dbReference type="SMART" id="SM00432">
    <property type="entry name" value="MADS"/>
    <property type="match status" value="1"/>
</dbReference>
<dbReference type="GO" id="GO:0000981">
    <property type="term" value="F:DNA-binding transcription factor activity, RNA polymerase II-specific"/>
    <property type="evidence" value="ECO:0007669"/>
    <property type="project" value="TreeGrafter"/>
</dbReference>
<dbReference type="PRINTS" id="PR00404">
    <property type="entry name" value="MADSDOMAIN"/>
</dbReference>
<keyword evidence="3" id="KW-0238">DNA-binding</keyword>
<dbReference type="SUPFAM" id="SSF55455">
    <property type="entry name" value="SRF-like"/>
    <property type="match status" value="1"/>
</dbReference>
<organism evidence="7">
    <name type="scientific">Oryza punctata</name>
    <name type="common">Red rice</name>
    <dbReference type="NCBI Taxonomy" id="4537"/>
    <lineage>
        <taxon>Eukaryota</taxon>
        <taxon>Viridiplantae</taxon>
        <taxon>Streptophyta</taxon>
        <taxon>Embryophyta</taxon>
        <taxon>Tracheophyta</taxon>
        <taxon>Spermatophyta</taxon>
        <taxon>Magnoliopsida</taxon>
        <taxon>Liliopsida</taxon>
        <taxon>Poales</taxon>
        <taxon>Poaceae</taxon>
        <taxon>BOP clade</taxon>
        <taxon>Oryzoideae</taxon>
        <taxon>Oryzeae</taxon>
        <taxon>Oryzinae</taxon>
        <taxon>Oryza</taxon>
    </lineage>
</organism>
<dbReference type="HOGENOM" id="CLU_053053_5_5_1"/>
<keyword evidence="5" id="KW-0539">Nucleus</keyword>